<dbReference type="InterPro" id="IPR006910">
    <property type="entry name" value="Rad21_Rec8_N"/>
</dbReference>
<evidence type="ECO:0000256" key="2">
    <source>
        <dbReference type="ARBA" id="ARBA00023242"/>
    </source>
</evidence>
<sequence length="153" mass="17967">MFYHQSILNRRGGVFGTVWLAATIKDEHVLKRREVSKVDLCKTCDDILDYIMVRKQPSVPGRSRPRFSLYLSAKLMYGCVKLYRKQTQYLLEDISSFLVKVRLAVHIGENIDLNVACRPELVTMPDFLSMSLEKQPFYDPYFGRIDYREVHLR</sequence>
<evidence type="ECO:0000256" key="1">
    <source>
        <dbReference type="ARBA" id="ARBA00004123"/>
    </source>
</evidence>
<evidence type="ECO:0000313" key="5">
    <source>
        <dbReference type="Proteomes" id="UP000005408"/>
    </source>
</evidence>
<dbReference type="PANTHER" id="PTHR12585">
    <property type="entry name" value="SCC1 / RAD21 FAMILY MEMBER"/>
    <property type="match status" value="1"/>
</dbReference>
<dbReference type="GO" id="GO:0030893">
    <property type="term" value="C:meiotic cohesin complex"/>
    <property type="evidence" value="ECO:0007669"/>
    <property type="project" value="TreeGrafter"/>
</dbReference>
<evidence type="ECO:0000259" key="3">
    <source>
        <dbReference type="Pfam" id="PF04825"/>
    </source>
</evidence>
<dbReference type="PANTHER" id="PTHR12585:SF27">
    <property type="entry name" value="MEIOTIC RECOMBINATION PROTEIN REC8 HOMOLOG"/>
    <property type="match status" value="1"/>
</dbReference>
<dbReference type="GO" id="GO:0006302">
    <property type="term" value="P:double-strand break repair"/>
    <property type="evidence" value="ECO:0007669"/>
    <property type="project" value="TreeGrafter"/>
</dbReference>
<dbReference type="Proteomes" id="UP000005408">
    <property type="component" value="Unassembled WGS sequence"/>
</dbReference>
<evidence type="ECO:0000313" key="4">
    <source>
        <dbReference type="EnsemblMetazoa" id="G16124.1:cds"/>
    </source>
</evidence>
<dbReference type="AlphaFoldDB" id="A0A8W8IW60"/>
<feature type="domain" description="Rad21/Rec8-like protein N-terminal" evidence="3">
    <location>
        <begin position="1"/>
        <end position="114"/>
    </location>
</feature>
<accession>A0A8W8IW60</accession>
<reference evidence="4" key="1">
    <citation type="submission" date="2022-08" db="UniProtKB">
        <authorList>
            <consortium name="EnsemblMetazoa"/>
        </authorList>
    </citation>
    <scope>IDENTIFICATION</scope>
    <source>
        <strain evidence="4">05x7-T-G4-1.051#20</strain>
    </source>
</reference>
<comment type="subcellular location">
    <subcellularLocation>
        <location evidence="1">Nucleus</location>
    </subcellularLocation>
</comment>
<keyword evidence="5" id="KW-1185">Reference proteome</keyword>
<organism evidence="4 5">
    <name type="scientific">Magallana gigas</name>
    <name type="common">Pacific oyster</name>
    <name type="synonym">Crassostrea gigas</name>
    <dbReference type="NCBI Taxonomy" id="29159"/>
    <lineage>
        <taxon>Eukaryota</taxon>
        <taxon>Metazoa</taxon>
        <taxon>Spiralia</taxon>
        <taxon>Lophotrochozoa</taxon>
        <taxon>Mollusca</taxon>
        <taxon>Bivalvia</taxon>
        <taxon>Autobranchia</taxon>
        <taxon>Pteriomorphia</taxon>
        <taxon>Ostreida</taxon>
        <taxon>Ostreoidea</taxon>
        <taxon>Ostreidae</taxon>
        <taxon>Magallana</taxon>
    </lineage>
</organism>
<dbReference type="EnsemblMetazoa" id="G16124.1">
    <property type="protein sequence ID" value="G16124.1:cds"/>
    <property type="gene ID" value="G16124"/>
</dbReference>
<dbReference type="Pfam" id="PF04825">
    <property type="entry name" value="Rad21_Rec8_N"/>
    <property type="match status" value="1"/>
</dbReference>
<dbReference type="GO" id="GO:0051177">
    <property type="term" value="P:meiotic sister chromatid cohesion"/>
    <property type="evidence" value="ECO:0007669"/>
    <property type="project" value="TreeGrafter"/>
</dbReference>
<dbReference type="GO" id="GO:0003682">
    <property type="term" value="F:chromatin binding"/>
    <property type="evidence" value="ECO:0007669"/>
    <property type="project" value="TreeGrafter"/>
</dbReference>
<dbReference type="InterPro" id="IPR039781">
    <property type="entry name" value="Rad21/Rec8-like"/>
</dbReference>
<dbReference type="GO" id="GO:0005634">
    <property type="term" value="C:nucleus"/>
    <property type="evidence" value="ECO:0007669"/>
    <property type="project" value="UniProtKB-SubCell"/>
</dbReference>
<keyword evidence="2" id="KW-0539">Nucleus</keyword>
<protein>
    <recommendedName>
        <fullName evidence="3">Rad21/Rec8-like protein N-terminal domain-containing protein</fullName>
    </recommendedName>
</protein>
<proteinExistence type="predicted"/>
<name>A0A8W8IW60_MAGGI</name>